<protein>
    <recommendedName>
        <fullName evidence="3">DUF3820 family protein</fullName>
    </recommendedName>
</protein>
<gene>
    <name evidence="1" type="ORF">DSM00_737</name>
</gene>
<dbReference type="EMBL" id="QOVM01000001">
    <property type="protein sequence ID" value="RXG24941.1"/>
    <property type="molecule type" value="Genomic_DNA"/>
</dbReference>
<organism evidence="1 2">
    <name type="scientific">Leeuwenhoekiella aequorea</name>
    <dbReference type="NCBI Taxonomy" id="283736"/>
    <lineage>
        <taxon>Bacteria</taxon>
        <taxon>Pseudomonadati</taxon>
        <taxon>Bacteroidota</taxon>
        <taxon>Flavobacteriia</taxon>
        <taxon>Flavobacteriales</taxon>
        <taxon>Flavobacteriaceae</taxon>
        <taxon>Leeuwenhoekiella</taxon>
    </lineage>
</organism>
<dbReference type="OrthoDB" id="9807855at2"/>
<dbReference type="AlphaFoldDB" id="A0A4Q0PDX7"/>
<accession>A0A4Q0PDX7</accession>
<evidence type="ECO:0000313" key="2">
    <source>
        <dbReference type="Proteomes" id="UP000289238"/>
    </source>
</evidence>
<proteinExistence type="predicted"/>
<dbReference type="InterPro" id="IPR024530">
    <property type="entry name" value="QSregVF_b"/>
</dbReference>
<evidence type="ECO:0008006" key="3">
    <source>
        <dbReference type="Google" id="ProtNLM"/>
    </source>
</evidence>
<comment type="caution">
    <text evidence="1">The sequence shown here is derived from an EMBL/GenBank/DDBJ whole genome shotgun (WGS) entry which is preliminary data.</text>
</comment>
<name>A0A4Q0PDX7_9FLAO</name>
<keyword evidence="2" id="KW-1185">Reference proteome</keyword>
<dbReference type="RefSeq" id="WP_128756649.1">
    <property type="nucleotide sequence ID" value="NZ_QOVM01000001.1"/>
</dbReference>
<dbReference type="Proteomes" id="UP000289238">
    <property type="component" value="Unassembled WGS sequence"/>
</dbReference>
<evidence type="ECO:0000313" key="1">
    <source>
        <dbReference type="EMBL" id="RXG24941.1"/>
    </source>
</evidence>
<dbReference type="Pfam" id="PF12843">
    <property type="entry name" value="QSregVF_b"/>
    <property type="match status" value="1"/>
</dbReference>
<reference evidence="1 2" key="1">
    <citation type="submission" date="2018-07" db="EMBL/GenBank/DDBJ databases">
        <title>Leeuwenhoekiella genomics.</title>
        <authorList>
            <person name="Tahon G."/>
            <person name="Willems A."/>
        </authorList>
    </citation>
    <scope>NUCLEOTIDE SEQUENCE [LARGE SCALE GENOMIC DNA]</scope>
    <source>
        <strain evidence="1 2">LMG 22550</strain>
    </source>
</reference>
<sequence>MNPENLIELAHYKMPFGKYQDRYLVDLPEYYYTWFKQKGFPEGKLGMMMQQMYEIKVNGLEELIYKIKSQYPAPKLKTRPKK</sequence>